<gene>
    <name evidence="1" type="ORF">M441DRAFT_205510</name>
</gene>
<dbReference type="AlphaFoldDB" id="A0A2T3YRA8"/>
<evidence type="ECO:0000313" key="2">
    <source>
        <dbReference type="Proteomes" id="UP000240493"/>
    </source>
</evidence>
<dbReference type="InterPro" id="IPR023375">
    <property type="entry name" value="ADC_dom_sf"/>
</dbReference>
<dbReference type="PANTHER" id="PTHR40518:SF1">
    <property type="entry name" value="ACETOACETATE DECARBOXYLASE"/>
    <property type="match status" value="1"/>
</dbReference>
<accession>A0A2T3YRA8</accession>
<evidence type="ECO:0000313" key="1">
    <source>
        <dbReference type="EMBL" id="PTB35111.1"/>
    </source>
</evidence>
<dbReference type="Gene3D" id="2.40.400.10">
    <property type="entry name" value="Acetoacetate decarboxylase-like"/>
    <property type="match status" value="1"/>
</dbReference>
<dbReference type="PANTHER" id="PTHR40518">
    <property type="entry name" value="ACETOACETATE DECARBOXYLASE"/>
    <property type="match status" value="1"/>
</dbReference>
<dbReference type="EMBL" id="KZ679281">
    <property type="protein sequence ID" value="PTB35111.1"/>
    <property type="molecule type" value="Genomic_DNA"/>
</dbReference>
<dbReference type="Proteomes" id="UP000240493">
    <property type="component" value="Unassembled WGS sequence"/>
</dbReference>
<protein>
    <recommendedName>
        <fullName evidence="3">Acetoacetate decarboxylase</fullName>
    </recommendedName>
</protein>
<keyword evidence="2" id="KW-1185">Reference proteome</keyword>
<dbReference type="OrthoDB" id="9970474at2759"/>
<proteinExistence type="predicted"/>
<sequence length="282" mass="31452">MSQQLNDDPIIIAPPPWILKADVFSAAFWISASQAENFPFDIAYSPLELSSQFADLGISRPVGGVGTIQIIRYKETPVGPYDELVIVPGKFEWIKQGSNGEYKRGYAYKATRLYVSQKHTCFNGRANWNIPKHLARFDWEAMPDKSLTVRVYPHDTSGDKTEAMASSTPFFQATMKPVPLIPSFPFSSAWLSFLGIDLECVHPPLPKGRGSQGELPGTDSWCAFTPVFSGKASSLMTIDTSQCYEDDKMVARRNKSFWPGVGRWRVGLMAENATLVINTREI</sequence>
<name>A0A2T3YRA8_TRIA4</name>
<evidence type="ECO:0008006" key="3">
    <source>
        <dbReference type="Google" id="ProtNLM"/>
    </source>
</evidence>
<reference evidence="1 2" key="1">
    <citation type="submission" date="2016-07" db="EMBL/GenBank/DDBJ databases">
        <title>Multiple horizontal gene transfer events from other fungi enriched the ability of initially mycotrophic Trichoderma (Ascomycota) to feed on dead plant biomass.</title>
        <authorList>
            <consortium name="DOE Joint Genome Institute"/>
            <person name="Aerts A."/>
            <person name="Atanasova L."/>
            <person name="Chenthamara K."/>
            <person name="Zhang J."/>
            <person name="Grujic M."/>
            <person name="Henrissat B."/>
            <person name="Kuo A."/>
            <person name="Salamov A."/>
            <person name="Lipzen A."/>
            <person name="Labutti K."/>
            <person name="Barry K."/>
            <person name="Miao Y."/>
            <person name="Rahimi M.J."/>
            <person name="Shen Q."/>
            <person name="Grigoriev I.V."/>
            <person name="Kubicek C.P."/>
            <person name="Druzhinina I.S."/>
        </authorList>
    </citation>
    <scope>NUCLEOTIDE SEQUENCE [LARGE SCALE GENOMIC DNA]</scope>
    <source>
        <strain evidence="1 2">CBS 433.97</strain>
    </source>
</reference>
<dbReference type="SUPFAM" id="SSF160104">
    <property type="entry name" value="Acetoacetate decarboxylase-like"/>
    <property type="match status" value="1"/>
</dbReference>
<organism evidence="1 2">
    <name type="scientific">Trichoderma asperellum (strain ATCC 204424 / CBS 433.97 / NBRC 101777)</name>
    <dbReference type="NCBI Taxonomy" id="1042311"/>
    <lineage>
        <taxon>Eukaryota</taxon>
        <taxon>Fungi</taxon>
        <taxon>Dikarya</taxon>
        <taxon>Ascomycota</taxon>
        <taxon>Pezizomycotina</taxon>
        <taxon>Sordariomycetes</taxon>
        <taxon>Hypocreomycetidae</taxon>
        <taxon>Hypocreales</taxon>
        <taxon>Hypocreaceae</taxon>
        <taxon>Trichoderma</taxon>
    </lineage>
</organism>